<dbReference type="NCBIfam" id="NF037981">
    <property type="entry name" value="NCS2_1"/>
    <property type="match status" value="1"/>
</dbReference>
<dbReference type="GO" id="GO:0022857">
    <property type="term" value="F:transmembrane transporter activity"/>
    <property type="evidence" value="ECO:0007669"/>
    <property type="project" value="InterPro"/>
</dbReference>
<dbReference type="InterPro" id="IPR006043">
    <property type="entry name" value="NCS2"/>
</dbReference>
<feature type="transmembrane region" description="Helical" evidence="6">
    <location>
        <begin position="199"/>
        <end position="220"/>
    </location>
</feature>
<keyword evidence="8" id="KW-1185">Reference proteome</keyword>
<feature type="transmembrane region" description="Helical" evidence="6">
    <location>
        <begin position="226"/>
        <end position="249"/>
    </location>
</feature>
<evidence type="ECO:0000256" key="6">
    <source>
        <dbReference type="SAM" id="Phobius"/>
    </source>
</evidence>
<comment type="subcellular location">
    <subcellularLocation>
        <location evidence="1">Membrane</location>
        <topology evidence="1">Multi-pass membrane protein</topology>
    </subcellularLocation>
</comment>
<dbReference type="OrthoDB" id="1641903at2759"/>
<gene>
    <name evidence="7" type="ORF">KFL_000640040</name>
</gene>
<dbReference type="Pfam" id="PF00860">
    <property type="entry name" value="Xan_ur_permease"/>
    <property type="match status" value="1"/>
</dbReference>
<reference evidence="7 8" key="1">
    <citation type="journal article" date="2014" name="Nat. Commun.">
        <title>Klebsormidium flaccidum genome reveals primary factors for plant terrestrial adaptation.</title>
        <authorList>
            <person name="Hori K."/>
            <person name="Maruyama F."/>
            <person name="Fujisawa T."/>
            <person name="Togashi T."/>
            <person name="Yamamoto N."/>
            <person name="Seo M."/>
            <person name="Sato S."/>
            <person name="Yamada T."/>
            <person name="Mori H."/>
            <person name="Tajima N."/>
            <person name="Moriyama T."/>
            <person name="Ikeuchi M."/>
            <person name="Watanabe M."/>
            <person name="Wada H."/>
            <person name="Kobayashi K."/>
            <person name="Saito M."/>
            <person name="Masuda T."/>
            <person name="Sasaki-Sekimoto Y."/>
            <person name="Mashiguchi K."/>
            <person name="Awai K."/>
            <person name="Shimojima M."/>
            <person name="Masuda S."/>
            <person name="Iwai M."/>
            <person name="Nobusawa T."/>
            <person name="Narise T."/>
            <person name="Kondo S."/>
            <person name="Saito H."/>
            <person name="Sato R."/>
            <person name="Murakawa M."/>
            <person name="Ihara Y."/>
            <person name="Oshima-Yamada Y."/>
            <person name="Ohtaka K."/>
            <person name="Satoh M."/>
            <person name="Sonobe K."/>
            <person name="Ishii M."/>
            <person name="Ohtani R."/>
            <person name="Kanamori-Sato M."/>
            <person name="Honoki R."/>
            <person name="Miyazaki D."/>
            <person name="Mochizuki H."/>
            <person name="Umetsu J."/>
            <person name="Higashi K."/>
            <person name="Shibata D."/>
            <person name="Kamiya Y."/>
            <person name="Sato N."/>
            <person name="Nakamura Y."/>
            <person name="Tabata S."/>
            <person name="Ida S."/>
            <person name="Kurokawa K."/>
            <person name="Ohta H."/>
        </authorList>
    </citation>
    <scope>NUCLEOTIDE SEQUENCE [LARGE SCALE GENOMIC DNA]</scope>
    <source>
        <strain evidence="7 8">NIES-2285</strain>
    </source>
</reference>
<protein>
    <submittedName>
        <fullName evidence="7">Nucleobase-ascorbate transporter</fullName>
    </submittedName>
</protein>
<accession>A0A1Y1HYA8</accession>
<proteinExistence type="inferred from homology"/>
<organism evidence="7 8">
    <name type="scientific">Klebsormidium nitens</name>
    <name type="common">Green alga</name>
    <name type="synonym">Ulothrix nitens</name>
    <dbReference type="NCBI Taxonomy" id="105231"/>
    <lineage>
        <taxon>Eukaryota</taxon>
        <taxon>Viridiplantae</taxon>
        <taxon>Streptophyta</taxon>
        <taxon>Klebsormidiophyceae</taxon>
        <taxon>Klebsormidiales</taxon>
        <taxon>Klebsormidiaceae</taxon>
        <taxon>Klebsormidium</taxon>
    </lineage>
</organism>
<feature type="transmembrane region" description="Helical" evidence="6">
    <location>
        <begin position="377"/>
        <end position="399"/>
    </location>
</feature>
<evidence type="ECO:0000313" key="8">
    <source>
        <dbReference type="Proteomes" id="UP000054558"/>
    </source>
</evidence>
<evidence type="ECO:0000256" key="4">
    <source>
        <dbReference type="ARBA" id="ARBA00022989"/>
    </source>
</evidence>
<dbReference type="PANTHER" id="PTHR11119">
    <property type="entry name" value="XANTHINE-URACIL / VITAMIN C PERMEASE FAMILY MEMBER"/>
    <property type="match status" value="1"/>
</dbReference>
<comment type="similarity">
    <text evidence="2">Belongs to the nucleobase:cation symporter-2 (NCS2) (TC 2.A.40) family.</text>
</comment>
<name>A0A1Y1HYA8_KLENI</name>
<dbReference type="Proteomes" id="UP000054558">
    <property type="component" value="Unassembled WGS sequence"/>
</dbReference>
<dbReference type="AlphaFoldDB" id="A0A1Y1HYA8"/>
<evidence type="ECO:0000256" key="2">
    <source>
        <dbReference type="ARBA" id="ARBA00008821"/>
    </source>
</evidence>
<dbReference type="EMBL" id="DF237013">
    <property type="protein sequence ID" value="GAQ80838.1"/>
    <property type="molecule type" value="Genomic_DNA"/>
</dbReference>
<sequence>MPRDPEAGEAMVVGAHKMVPMDGDVGLDGEKFEKEDTMPEMRYGINDTPPWYESIALGIQHYLTMLGATVLIPNLLVPAMGGDKDDLAKSIQTIFFVSGINTLLQTTFGTRLPTVIGGSFSFLTPVIVIAGNFQDVEVDRFKVTMRAVQGAIITASGLHIILGFSGLMGPFCRFISPITIAPTIAMIGLALYTAGFPAVGSCVEVGLVQIVTVILFSQYLKNVQIFGYRFFQLFPVLLGLTITWVYAVVLTEAGVYDNVPDATKLNCRTDQSDILSTAPWFRFPYPFQWGWPTFDTGYTFAVVAGALAALIESTGDFYACARISGATPPPPGVISRGIGWEGIGILFDGIWGTGNGSTTYAENIGAIGITRVGSRRVVQVGACFMIVFGIIGKFGALFASIPGPIVGGLFCVMFGIITAVGLSNLQFANMNNPRNLFIVGFALYMGLSVPAFFTQFAAGNDEGRYPVNTGSTTFNRIMNTIFTTNMAVSMISAFVLDNTIPASRRDRGMHVWDKFRDSKSDPRTEEFYALPWGLGRFFKWAWWVGV</sequence>
<feature type="transmembrane region" description="Helical" evidence="6">
    <location>
        <begin position="405"/>
        <end position="425"/>
    </location>
</feature>
<keyword evidence="5 6" id="KW-0472">Membrane</keyword>
<evidence type="ECO:0000313" key="7">
    <source>
        <dbReference type="EMBL" id="GAQ80838.1"/>
    </source>
</evidence>
<evidence type="ECO:0000256" key="3">
    <source>
        <dbReference type="ARBA" id="ARBA00022692"/>
    </source>
</evidence>
<evidence type="ECO:0000256" key="5">
    <source>
        <dbReference type="ARBA" id="ARBA00023136"/>
    </source>
</evidence>
<dbReference type="STRING" id="105231.A0A1Y1HYA8"/>
<feature type="transmembrane region" description="Helical" evidence="6">
    <location>
        <begin position="145"/>
        <end position="168"/>
    </location>
</feature>
<feature type="transmembrane region" description="Helical" evidence="6">
    <location>
        <begin position="114"/>
        <end position="133"/>
    </location>
</feature>
<keyword evidence="3 6" id="KW-0812">Transmembrane</keyword>
<feature type="transmembrane region" description="Helical" evidence="6">
    <location>
        <begin position="437"/>
        <end position="457"/>
    </location>
</feature>
<keyword evidence="4 6" id="KW-1133">Transmembrane helix</keyword>
<dbReference type="GO" id="GO:0016020">
    <property type="term" value="C:membrane"/>
    <property type="evidence" value="ECO:0007669"/>
    <property type="project" value="UniProtKB-SubCell"/>
</dbReference>
<feature type="transmembrane region" description="Helical" evidence="6">
    <location>
        <begin position="477"/>
        <end position="496"/>
    </location>
</feature>
<dbReference type="OMA" id="FMEHIGD"/>
<evidence type="ECO:0000256" key="1">
    <source>
        <dbReference type="ARBA" id="ARBA00004141"/>
    </source>
</evidence>
<feature type="transmembrane region" description="Helical" evidence="6">
    <location>
        <begin position="174"/>
        <end position="192"/>
    </location>
</feature>